<dbReference type="GO" id="GO:0003700">
    <property type="term" value="F:DNA-binding transcription factor activity"/>
    <property type="evidence" value="ECO:0007669"/>
    <property type="project" value="InterPro"/>
</dbReference>
<evidence type="ECO:0000256" key="2">
    <source>
        <dbReference type="ARBA" id="ARBA00023015"/>
    </source>
</evidence>
<dbReference type="EMBL" id="CACRUT010000008">
    <property type="protein sequence ID" value="VYT89813.1"/>
    <property type="molecule type" value="Genomic_DNA"/>
</dbReference>
<evidence type="ECO:0000256" key="5">
    <source>
        <dbReference type="SAM" id="MobiDB-lite"/>
    </source>
</evidence>
<feature type="domain" description="HTH lysR-type" evidence="6">
    <location>
        <begin position="1"/>
        <end position="58"/>
    </location>
</feature>
<dbReference type="GO" id="GO:0005829">
    <property type="term" value="C:cytosol"/>
    <property type="evidence" value="ECO:0007669"/>
    <property type="project" value="TreeGrafter"/>
</dbReference>
<dbReference type="InterPro" id="IPR036390">
    <property type="entry name" value="WH_DNA-bd_sf"/>
</dbReference>
<evidence type="ECO:0000256" key="3">
    <source>
        <dbReference type="ARBA" id="ARBA00023125"/>
    </source>
</evidence>
<evidence type="ECO:0000259" key="6">
    <source>
        <dbReference type="PROSITE" id="PS50931"/>
    </source>
</evidence>
<dbReference type="SUPFAM" id="SSF46785">
    <property type="entry name" value="Winged helix' DNA-binding domain"/>
    <property type="match status" value="1"/>
</dbReference>
<dbReference type="AlphaFoldDB" id="A0A6N3AGB8"/>
<evidence type="ECO:0000256" key="1">
    <source>
        <dbReference type="ARBA" id="ARBA00009437"/>
    </source>
</evidence>
<sequence>MELTPLKYFVKLADVLSFTEASKELFITQSTLSLSIKQLEEELGVMLFDRIGKKIYLTDAGRDFLDCSRKAIEEVVYGVQHLKEMQHVYTGKIKIGVIYSLFPLLNICVLKFTKAFPKAELSIVYSHSVLELVELINSNKLDFALSYNPQDVSALTESTEYACMPLCVIAHETHPVAIRKHFSLSDLNEFPVIFLDKELYTRKVIDRMLAQYRIKVKPQIEVNSTPLLLDMLRTGHWISILPQDMTVSSPDLKAVPIKEKTEMMHISLLSLKGKRHSLLTEKFLEVLRQETQEIEEHRVAGGKDSDLFEGKPTGGGA</sequence>
<evidence type="ECO:0000256" key="4">
    <source>
        <dbReference type="ARBA" id="ARBA00023163"/>
    </source>
</evidence>
<evidence type="ECO:0000313" key="7">
    <source>
        <dbReference type="EMBL" id="VYT89813.1"/>
    </source>
</evidence>
<dbReference type="SUPFAM" id="SSF53850">
    <property type="entry name" value="Periplasmic binding protein-like II"/>
    <property type="match status" value="1"/>
</dbReference>
<dbReference type="GO" id="GO:0003677">
    <property type="term" value="F:DNA binding"/>
    <property type="evidence" value="ECO:0007669"/>
    <property type="project" value="UniProtKB-KW"/>
</dbReference>
<protein>
    <submittedName>
        <fullName evidence="7">HTH-type transcriptional regulator CynR</fullName>
    </submittedName>
</protein>
<keyword evidence="3" id="KW-0238">DNA-binding</keyword>
<reference evidence="7" key="1">
    <citation type="submission" date="2019-11" db="EMBL/GenBank/DDBJ databases">
        <authorList>
            <person name="Feng L."/>
        </authorList>
    </citation>
    <scope>NUCLEOTIDE SEQUENCE</scope>
    <source>
        <strain evidence="7">PclaraLFYP37</strain>
    </source>
</reference>
<dbReference type="PROSITE" id="PS50931">
    <property type="entry name" value="HTH_LYSR"/>
    <property type="match status" value="1"/>
</dbReference>
<feature type="region of interest" description="Disordered" evidence="5">
    <location>
        <begin position="298"/>
        <end position="317"/>
    </location>
</feature>
<dbReference type="InterPro" id="IPR050950">
    <property type="entry name" value="HTH-type_LysR_regulators"/>
</dbReference>
<dbReference type="PANTHER" id="PTHR30419">
    <property type="entry name" value="HTH-TYPE TRANSCRIPTIONAL REGULATOR YBHD"/>
    <property type="match status" value="1"/>
</dbReference>
<dbReference type="Pfam" id="PF00126">
    <property type="entry name" value="HTH_1"/>
    <property type="match status" value="1"/>
</dbReference>
<dbReference type="InterPro" id="IPR000847">
    <property type="entry name" value="LysR_HTH_N"/>
</dbReference>
<dbReference type="CDD" id="cd05466">
    <property type="entry name" value="PBP2_LTTR_substrate"/>
    <property type="match status" value="1"/>
</dbReference>
<dbReference type="Gene3D" id="3.40.190.290">
    <property type="match status" value="1"/>
</dbReference>
<dbReference type="FunFam" id="1.10.10.10:FF:000001">
    <property type="entry name" value="LysR family transcriptional regulator"/>
    <property type="match status" value="1"/>
</dbReference>
<name>A0A6N3AGB8_9BACT</name>
<dbReference type="Gene3D" id="1.10.10.10">
    <property type="entry name" value="Winged helix-like DNA-binding domain superfamily/Winged helix DNA-binding domain"/>
    <property type="match status" value="1"/>
</dbReference>
<keyword evidence="4" id="KW-0804">Transcription</keyword>
<accession>A0A6N3AGB8</accession>
<feature type="compositionally biased region" description="Basic and acidic residues" evidence="5">
    <location>
        <begin position="298"/>
        <end position="309"/>
    </location>
</feature>
<gene>
    <name evidence="7" type="primary">cynR_2</name>
    <name evidence="7" type="ORF">PCLFYP37_01414</name>
</gene>
<dbReference type="InterPro" id="IPR005119">
    <property type="entry name" value="LysR_subst-bd"/>
</dbReference>
<dbReference type="Pfam" id="PF03466">
    <property type="entry name" value="LysR_substrate"/>
    <property type="match status" value="1"/>
</dbReference>
<dbReference type="PRINTS" id="PR00039">
    <property type="entry name" value="HTHLYSR"/>
</dbReference>
<organism evidence="7">
    <name type="scientific">Paraprevotella clara</name>
    <dbReference type="NCBI Taxonomy" id="454154"/>
    <lineage>
        <taxon>Bacteria</taxon>
        <taxon>Pseudomonadati</taxon>
        <taxon>Bacteroidota</taxon>
        <taxon>Bacteroidia</taxon>
        <taxon>Bacteroidales</taxon>
        <taxon>Prevotellaceae</taxon>
        <taxon>Paraprevotella</taxon>
    </lineage>
</organism>
<dbReference type="InterPro" id="IPR036388">
    <property type="entry name" value="WH-like_DNA-bd_sf"/>
</dbReference>
<keyword evidence="2" id="KW-0805">Transcription regulation</keyword>
<dbReference type="RefSeq" id="WP_412442258.1">
    <property type="nucleotide sequence ID" value="NZ_CACRUT010000008.1"/>
</dbReference>
<proteinExistence type="inferred from homology"/>
<comment type="similarity">
    <text evidence="1">Belongs to the LysR transcriptional regulatory family.</text>
</comment>